<dbReference type="PANTHER" id="PTHR42771:SF2">
    <property type="entry name" value="IRON(3+)-HYDROXAMATE IMPORT ATP-BINDING PROTEIN FHUC"/>
    <property type="match status" value="1"/>
</dbReference>
<dbReference type="GO" id="GO:0016887">
    <property type="term" value="F:ATP hydrolysis activity"/>
    <property type="evidence" value="ECO:0007669"/>
    <property type="project" value="InterPro"/>
</dbReference>
<accession>A0A917LRS5</accession>
<dbReference type="InterPro" id="IPR027417">
    <property type="entry name" value="P-loop_NTPase"/>
</dbReference>
<dbReference type="RefSeq" id="WP_188535954.1">
    <property type="nucleotide sequence ID" value="NZ_BMEQ01000006.1"/>
</dbReference>
<dbReference type="Pfam" id="PF00005">
    <property type="entry name" value="ABC_tran"/>
    <property type="match status" value="1"/>
</dbReference>
<keyword evidence="6" id="KW-0067">ATP-binding</keyword>
<evidence type="ECO:0000256" key="10">
    <source>
        <dbReference type="SAM" id="MobiDB-lite"/>
    </source>
</evidence>
<dbReference type="GO" id="GO:0005524">
    <property type="term" value="F:ATP binding"/>
    <property type="evidence" value="ECO:0007669"/>
    <property type="project" value="UniProtKB-KW"/>
</dbReference>
<evidence type="ECO:0000256" key="8">
    <source>
        <dbReference type="ARBA" id="ARBA00023065"/>
    </source>
</evidence>
<evidence type="ECO:0000313" key="13">
    <source>
        <dbReference type="Proteomes" id="UP000638848"/>
    </source>
</evidence>
<dbReference type="EMBL" id="BMEQ01000006">
    <property type="protein sequence ID" value="GGG53791.1"/>
    <property type="molecule type" value="Genomic_DNA"/>
</dbReference>
<evidence type="ECO:0000259" key="11">
    <source>
        <dbReference type="PROSITE" id="PS50893"/>
    </source>
</evidence>
<keyword evidence="9" id="KW-0472">Membrane</keyword>
<dbReference type="InterPro" id="IPR003593">
    <property type="entry name" value="AAA+_ATPase"/>
</dbReference>
<dbReference type="Gene3D" id="3.40.50.300">
    <property type="entry name" value="P-loop containing nucleotide triphosphate hydrolases"/>
    <property type="match status" value="1"/>
</dbReference>
<reference evidence="12" key="1">
    <citation type="journal article" date="2014" name="Int. J. Syst. Evol. Microbiol.">
        <title>Complete genome sequence of Corynebacterium casei LMG S-19264T (=DSM 44701T), isolated from a smear-ripened cheese.</title>
        <authorList>
            <consortium name="US DOE Joint Genome Institute (JGI-PGF)"/>
            <person name="Walter F."/>
            <person name="Albersmeier A."/>
            <person name="Kalinowski J."/>
            <person name="Ruckert C."/>
        </authorList>
    </citation>
    <scope>NUCLEOTIDE SEQUENCE</scope>
    <source>
        <strain evidence="12">CGMCC 1.12187</strain>
    </source>
</reference>
<name>A0A917LRS5_9MICC</name>
<dbReference type="GO" id="GO:0006826">
    <property type="term" value="P:iron ion transport"/>
    <property type="evidence" value="ECO:0007669"/>
    <property type="project" value="UniProtKB-KW"/>
</dbReference>
<dbReference type="SMART" id="SM00382">
    <property type="entry name" value="AAA"/>
    <property type="match status" value="1"/>
</dbReference>
<organism evidence="12 13">
    <name type="scientific">Kocuria dechangensis</name>
    <dbReference type="NCBI Taxonomy" id="1176249"/>
    <lineage>
        <taxon>Bacteria</taxon>
        <taxon>Bacillati</taxon>
        <taxon>Actinomycetota</taxon>
        <taxon>Actinomycetes</taxon>
        <taxon>Micrococcales</taxon>
        <taxon>Micrococcaceae</taxon>
        <taxon>Kocuria</taxon>
    </lineage>
</organism>
<dbReference type="FunFam" id="3.40.50.300:FF:000134">
    <property type="entry name" value="Iron-enterobactin ABC transporter ATP-binding protein"/>
    <property type="match status" value="1"/>
</dbReference>
<keyword evidence="13" id="KW-1185">Reference proteome</keyword>
<dbReference type="AlphaFoldDB" id="A0A917LRS5"/>
<dbReference type="PANTHER" id="PTHR42771">
    <property type="entry name" value="IRON(3+)-HYDROXAMATE IMPORT ATP-BINDING PROTEIN FHUC"/>
    <property type="match status" value="1"/>
</dbReference>
<comment type="caution">
    <text evidence="12">The sequence shown here is derived from an EMBL/GenBank/DDBJ whole genome shotgun (WGS) entry which is preliminary data.</text>
</comment>
<evidence type="ECO:0000256" key="5">
    <source>
        <dbReference type="ARBA" id="ARBA00022741"/>
    </source>
</evidence>
<reference evidence="12" key="2">
    <citation type="submission" date="2020-09" db="EMBL/GenBank/DDBJ databases">
        <authorList>
            <person name="Sun Q."/>
            <person name="Zhou Y."/>
        </authorList>
    </citation>
    <scope>NUCLEOTIDE SEQUENCE</scope>
    <source>
        <strain evidence="12">CGMCC 1.12187</strain>
    </source>
</reference>
<dbReference type="GO" id="GO:0005886">
    <property type="term" value="C:plasma membrane"/>
    <property type="evidence" value="ECO:0007669"/>
    <property type="project" value="UniProtKB-SubCell"/>
</dbReference>
<evidence type="ECO:0000256" key="2">
    <source>
        <dbReference type="ARBA" id="ARBA00022448"/>
    </source>
</evidence>
<keyword evidence="7" id="KW-0408">Iron</keyword>
<evidence type="ECO:0000256" key="6">
    <source>
        <dbReference type="ARBA" id="ARBA00022840"/>
    </source>
</evidence>
<evidence type="ECO:0000256" key="3">
    <source>
        <dbReference type="ARBA" id="ARBA00022475"/>
    </source>
</evidence>
<dbReference type="InterPro" id="IPR003439">
    <property type="entry name" value="ABC_transporter-like_ATP-bd"/>
</dbReference>
<feature type="domain" description="ABC transporter" evidence="11">
    <location>
        <begin position="4"/>
        <end position="241"/>
    </location>
</feature>
<dbReference type="SUPFAM" id="SSF52540">
    <property type="entry name" value="P-loop containing nucleoside triphosphate hydrolases"/>
    <property type="match status" value="1"/>
</dbReference>
<comment type="subcellular location">
    <subcellularLocation>
        <location evidence="1">Cell membrane</location>
        <topology evidence="1">Peripheral membrane protein</topology>
    </subcellularLocation>
</comment>
<keyword evidence="5" id="KW-0547">Nucleotide-binding</keyword>
<keyword evidence="2" id="KW-0813">Transport</keyword>
<evidence type="ECO:0000256" key="7">
    <source>
        <dbReference type="ARBA" id="ARBA00023004"/>
    </source>
</evidence>
<feature type="region of interest" description="Disordered" evidence="10">
    <location>
        <begin position="273"/>
        <end position="297"/>
    </location>
</feature>
<dbReference type="Proteomes" id="UP000638848">
    <property type="component" value="Unassembled WGS sequence"/>
</dbReference>
<keyword evidence="4" id="KW-0410">Iron transport</keyword>
<evidence type="ECO:0000256" key="1">
    <source>
        <dbReference type="ARBA" id="ARBA00004202"/>
    </source>
</evidence>
<dbReference type="PROSITE" id="PS50893">
    <property type="entry name" value="ABC_TRANSPORTER_2"/>
    <property type="match status" value="1"/>
</dbReference>
<dbReference type="InterPro" id="IPR051535">
    <property type="entry name" value="Siderophore_ABC-ATPase"/>
</dbReference>
<evidence type="ECO:0000256" key="4">
    <source>
        <dbReference type="ARBA" id="ARBA00022496"/>
    </source>
</evidence>
<evidence type="ECO:0000256" key="9">
    <source>
        <dbReference type="ARBA" id="ARBA00023136"/>
    </source>
</evidence>
<keyword evidence="8" id="KW-0406">Ion transport</keyword>
<proteinExistence type="predicted"/>
<sequence>MTTLRAVDLSLAYGAEHVLRDVSVEIPEGRVTVIVGANASGKTTLLRGLGRMLRPTSGVVLLDGKDVHSRSSKYVATVMGLLPQDAPEQTGLTVAELVHRGRTPRRQGLFGRPGPGDDEAVHRALELTGLAPVAGRLVDDLSGGPRRRAWIAMALAGETDVLLLDEPTAFLDVAGEVEVLDLLTDLNRRSGTTMVLVLHDLNLAARYADHLVALKEGRVVRQGVPAEVLTEGFLADVFGLRARIVLDPVARTPLIVPIGRHHSYTAIACRHPLGQEPESKPAPVRLVDDPPEFAGPR</sequence>
<keyword evidence="3" id="KW-1003">Cell membrane</keyword>
<protein>
    <recommendedName>
        <fullName evidence="11">ABC transporter domain-containing protein</fullName>
    </recommendedName>
</protein>
<evidence type="ECO:0000313" key="12">
    <source>
        <dbReference type="EMBL" id="GGG53791.1"/>
    </source>
</evidence>
<dbReference type="CDD" id="cd03214">
    <property type="entry name" value="ABC_Iron-Siderophores_B12_Hemin"/>
    <property type="match status" value="1"/>
</dbReference>
<gene>
    <name evidence="12" type="ORF">GCM10011374_15860</name>
</gene>